<feature type="transmembrane region" description="Helical" evidence="6">
    <location>
        <begin position="158"/>
        <end position="178"/>
    </location>
</feature>
<comment type="caution">
    <text evidence="8">The sequence shown here is derived from an EMBL/GenBank/DDBJ whole genome shotgun (WGS) entry which is preliminary data.</text>
</comment>
<dbReference type="InterPro" id="IPR000515">
    <property type="entry name" value="MetI-like"/>
</dbReference>
<keyword evidence="5 6" id="KW-0472">Membrane</keyword>
<accession>A0AA41KK78</accession>
<dbReference type="PANTHER" id="PTHR30177">
    <property type="entry name" value="GLYCINE BETAINE/L-PROLINE TRANSPORT SYSTEM PERMEASE PROTEIN PROW"/>
    <property type="match status" value="1"/>
</dbReference>
<dbReference type="AlphaFoldDB" id="A0AA41KK78"/>
<evidence type="ECO:0000256" key="6">
    <source>
        <dbReference type="RuleBase" id="RU363032"/>
    </source>
</evidence>
<dbReference type="PANTHER" id="PTHR30177:SF4">
    <property type="entry name" value="OSMOPROTECTANT IMPORT PERMEASE PROTEIN OSMW"/>
    <property type="match status" value="1"/>
</dbReference>
<dbReference type="EMBL" id="JAHQXE010000006">
    <property type="protein sequence ID" value="MBV0903533.1"/>
    <property type="molecule type" value="Genomic_DNA"/>
</dbReference>
<dbReference type="CDD" id="cd06261">
    <property type="entry name" value="TM_PBP2"/>
    <property type="match status" value="1"/>
</dbReference>
<keyword evidence="2 6" id="KW-0813">Transport</keyword>
<dbReference type="GO" id="GO:0055085">
    <property type="term" value="P:transmembrane transport"/>
    <property type="evidence" value="ECO:0007669"/>
    <property type="project" value="InterPro"/>
</dbReference>
<gene>
    <name evidence="8" type="ORF">KTS37_17255</name>
</gene>
<dbReference type="Pfam" id="PF00528">
    <property type="entry name" value="BPD_transp_1"/>
    <property type="match status" value="1"/>
</dbReference>
<proteinExistence type="inferred from homology"/>
<dbReference type="InterPro" id="IPR051204">
    <property type="entry name" value="ABC_transp_perm/SBD"/>
</dbReference>
<keyword evidence="4 6" id="KW-1133">Transmembrane helix</keyword>
<sequence>MSNLLFEAFTYLTSNFDTFLALLREHIVLVLVAQVAATVVAVTAGILATRNERVKTWVLSGGNVSQTIPPLAVIALVFPFVGIGFNSAVLAMWVYALLPIITNTIAGIEEVPESTIRSAEGMGMTDWEILRKIQLPLAVPVIFAGIRTSTVMNVGTAYLAIFIGAGGLGDWVVTGIQLFNNPQILAGAIPGALLAISLDTVLGFVERSLDTQTTSGGGGAAADA</sequence>
<evidence type="ECO:0000256" key="5">
    <source>
        <dbReference type="ARBA" id="ARBA00023136"/>
    </source>
</evidence>
<feature type="transmembrane region" description="Helical" evidence="6">
    <location>
        <begin position="70"/>
        <end position="95"/>
    </location>
</feature>
<dbReference type="RefSeq" id="WP_162414588.1">
    <property type="nucleotide sequence ID" value="NZ_JAHQXE010000006.1"/>
</dbReference>
<feature type="transmembrane region" description="Helical" evidence="6">
    <location>
        <begin position="27"/>
        <end position="49"/>
    </location>
</feature>
<reference evidence="8" key="1">
    <citation type="submission" date="2021-06" db="EMBL/GenBank/DDBJ databases">
        <title>New haloarchaea isolates fom saline soil.</title>
        <authorList>
            <person name="Duran-Viseras A."/>
            <person name="Sanchez-Porro C.S."/>
            <person name="Ventosa A."/>
        </authorList>
    </citation>
    <scope>NUCLEOTIDE SEQUENCE</scope>
    <source>
        <strain evidence="8">JCM 18369</strain>
    </source>
</reference>
<keyword evidence="3 6" id="KW-0812">Transmembrane</keyword>
<dbReference type="GO" id="GO:0005886">
    <property type="term" value="C:plasma membrane"/>
    <property type="evidence" value="ECO:0007669"/>
    <property type="project" value="UniProtKB-SubCell"/>
</dbReference>
<dbReference type="GO" id="GO:0031460">
    <property type="term" value="P:glycine betaine transport"/>
    <property type="evidence" value="ECO:0007669"/>
    <property type="project" value="TreeGrafter"/>
</dbReference>
<evidence type="ECO:0000256" key="1">
    <source>
        <dbReference type="ARBA" id="ARBA00004141"/>
    </source>
</evidence>
<name>A0AA41KK78_9EURY</name>
<evidence type="ECO:0000313" key="8">
    <source>
        <dbReference type="EMBL" id="MBV0903533.1"/>
    </source>
</evidence>
<keyword evidence="9" id="KW-1185">Reference proteome</keyword>
<evidence type="ECO:0000313" key="9">
    <source>
        <dbReference type="Proteomes" id="UP001166304"/>
    </source>
</evidence>
<comment type="similarity">
    <text evidence="6">Belongs to the binding-protein-dependent transport system permease family.</text>
</comment>
<dbReference type="SUPFAM" id="SSF161098">
    <property type="entry name" value="MetI-like"/>
    <property type="match status" value="1"/>
</dbReference>
<organism evidence="8 9">
    <name type="scientific">Haloarcula salina</name>
    <dbReference type="NCBI Taxonomy" id="1429914"/>
    <lineage>
        <taxon>Archaea</taxon>
        <taxon>Methanobacteriati</taxon>
        <taxon>Methanobacteriota</taxon>
        <taxon>Stenosarchaea group</taxon>
        <taxon>Halobacteria</taxon>
        <taxon>Halobacteriales</taxon>
        <taxon>Haloarculaceae</taxon>
        <taxon>Haloarcula</taxon>
    </lineage>
</organism>
<protein>
    <submittedName>
        <fullName evidence="8">ABC transporter permease</fullName>
    </submittedName>
</protein>
<dbReference type="Proteomes" id="UP001166304">
    <property type="component" value="Unassembled WGS sequence"/>
</dbReference>
<dbReference type="InterPro" id="IPR035906">
    <property type="entry name" value="MetI-like_sf"/>
</dbReference>
<evidence type="ECO:0000256" key="4">
    <source>
        <dbReference type="ARBA" id="ARBA00022989"/>
    </source>
</evidence>
<feature type="domain" description="ABC transmembrane type-1" evidence="7">
    <location>
        <begin position="23"/>
        <end position="202"/>
    </location>
</feature>
<comment type="subcellular location">
    <subcellularLocation>
        <location evidence="6">Cell membrane</location>
        <topology evidence="6">Multi-pass membrane protein</topology>
    </subcellularLocation>
    <subcellularLocation>
        <location evidence="1">Membrane</location>
        <topology evidence="1">Multi-pass membrane protein</topology>
    </subcellularLocation>
</comment>
<evidence type="ECO:0000256" key="2">
    <source>
        <dbReference type="ARBA" id="ARBA00022448"/>
    </source>
</evidence>
<evidence type="ECO:0000259" key="7">
    <source>
        <dbReference type="PROSITE" id="PS50928"/>
    </source>
</evidence>
<evidence type="ECO:0000256" key="3">
    <source>
        <dbReference type="ARBA" id="ARBA00022692"/>
    </source>
</evidence>
<dbReference type="Gene3D" id="1.10.3720.10">
    <property type="entry name" value="MetI-like"/>
    <property type="match status" value="1"/>
</dbReference>
<dbReference type="PROSITE" id="PS50928">
    <property type="entry name" value="ABC_TM1"/>
    <property type="match status" value="1"/>
</dbReference>
<dbReference type="FunFam" id="1.10.3720.10:FF:000001">
    <property type="entry name" value="Glycine betaine ABC transporter, permease"/>
    <property type="match status" value="1"/>
</dbReference>
<feature type="transmembrane region" description="Helical" evidence="6">
    <location>
        <begin position="184"/>
        <end position="205"/>
    </location>
</feature>